<dbReference type="OrthoDB" id="5795902at2759"/>
<dbReference type="Pfam" id="PF17801">
    <property type="entry name" value="Melibiase_C"/>
    <property type="match status" value="1"/>
</dbReference>
<dbReference type="InterPro" id="IPR041233">
    <property type="entry name" value="Melibiase_C"/>
</dbReference>
<keyword evidence="5 7" id="KW-0378">Hydrolase</keyword>
<dbReference type="InParanoid" id="A0A0V0QJ69"/>
<dbReference type="PRINTS" id="PR00740">
    <property type="entry name" value="GLHYDRLASE27"/>
</dbReference>
<accession>A0A0V0QJ69</accession>
<evidence type="ECO:0000313" key="10">
    <source>
        <dbReference type="EMBL" id="KRX02247.1"/>
    </source>
</evidence>
<evidence type="ECO:0000256" key="2">
    <source>
        <dbReference type="ARBA" id="ARBA00009743"/>
    </source>
</evidence>
<evidence type="ECO:0000256" key="3">
    <source>
        <dbReference type="ARBA" id="ARBA00012755"/>
    </source>
</evidence>
<dbReference type="Gene3D" id="3.20.20.70">
    <property type="entry name" value="Aldolase class I"/>
    <property type="match status" value="1"/>
</dbReference>
<dbReference type="OMA" id="VHTWGMS"/>
<comment type="caution">
    <text evidence="10">The sequence shown here is derived from an EMBL/GenBank/DDBJ whole genome shotgun (WGS) entry which is preliminary data.</text>
</comment>
<dbReference type="CDD" id="cd14792">
    <property type="entry name" value="GH27"/>
    <property type="match status" value="1"/>
</dbReference>
<keyword evidence="11" id="KW-1185">Reference proteome</keyword>
<dbReference type="GO" id="GO:0004557">
    <property type="term" value="F:alpha-galactosidase activity"/>
    <property type="evidence" value="ECO:0007669"/>
    <property type="project" value="UniProtKB-EC"/>
</dbReference>
<dbReference type="Pfam" id="PF16499">
    <property type="entry name" value="Melibiase_2"/>
    <property type="match status" value="1"/>
</dbReference>
<feature type="domain" description="Alpha galactosidase C-terminal" evidence="9">
    <location>
        <begin position="455"/>
        <end position="539"/>
    </location>
</feature>
<dbReference type="EC" id="3.2.1.22" evidence="3 7"/>
<feature type="compositionally biased region" description="Low complexity" evidence="8">
    <location>
        <begin position="74"/>
        <end position="85"/>
    </location>
</feature>
<keyword evidence="7" id="KW-1015">Disulfide bond</keyword>
<dbReference type="InterPro" id="IPR013785">
    <property type="entry name" value="Aldolase_TIM"/>
</dbReference>
<comment type="similarity">
    <text evidence="2 7">Belongs to the glycosyl hydrolase 27 family.</text>
</comment>
<dbReference type="PANTHER" id="PTHR11452">
    <property type="entry name" value="ALPHA-GALACTOSIDASE/ALPHA-N-ACETYLGALACTOSAMINIDASE"/>
    <property type="match status" value="1"/>
</dbReference>
<keyword evidence="6 7" id="KW-0326">Glycosidase</keyword>
<evidence type="ECO:0000259" key="9">
    <source>
        <dbReference type="Pfam" id="PF17801"/>
    </source>
</evidence>
<dbReference type="InterPro" id="IPR013780">
    <property type="entry name" value="Glyco_hydro_b"/>
</dbReference>
<proteinExistence type="inferred from homology"/>
<evidence type="ECO:0000256" key="8">
    <source>
        <dbReference type="SAM" id="MobiDB-lite"/>
    </source>
</evidence>
<name>A0A0V0QJ69_PSEPJ</name>
<gene>
    <name evidence="10" type="ORF">PPERSA_04869</name>
</gene>
<comment type="catalytic activity">
    <reaction evidence="1 7">
        <text>Hydrolysis of terminal, non-reducing alpha-D-galactose residues in alpha-D-galactosides, including galactose oligosaccharides, galactomannans and galactolipids.</text>
        <dbReference type="EC" id="3.2.1.22"/>
    </reaction>
</comment>
<dbReference type="EMBL" id="LDAU01000156">
    <property type="protein sequence ID" value="KRX02247.1"/>
    <property type="molecule type" value="Genomic_DNA"/>
</dbReference>
<evidence type="ECO:0000256" key="4">
    <source>
        <dbReference type="ARBA" id="ARBA00022729"/>
    </source>
</evidence>
<evidence type="ECO:0000256" key="5">
    <source>
        <dbReference type="ARBA" id="ARBA00022801"/>
    </source>
</evidence>
<dbReference type="InterPro" id="IPR017853">
    <property type="entry name" value="GH"/>
</dbReference>
<dbReference type="SUPFAM" id="SSF51445">
    <property type="entry name" value="(Trans)glycosidases"/>
    <property type="match status" value="1"/>
</dbReference>
<dbReference type="Gene3D" id="2.60.40.1180">
    <property type="entry name" value="Golgi alpha-mannosidase II"/>
    <property type="match status" value="1"/>
</dbReference>
<organism evidence="10 11">
    <name type="scientific">Pseudocohnilembus persalinus</name>
    <name type="common">Ciliate</name>
    <dbReference type="NCBI Taxonomy" id="266149"/>
    <lineage>
        <taxon>Eukaryota</taxon>
        <taxon>Sar</taxon>
        <taxon>Alveolata</taxon>
        <taxon>Ciliophora</taxon>
        <taxon>Intramacronucleata</taxon>
        <taxon>Oligohymenophorea</taxon>
        <taxon>Scuticociliatia</taxon>
        <taxon>Philasterida</taxon>
        <taxon>Pseudocohnilembidae</taxon>
        <taxon>Pseudocohnilembus</taxon>
    </lineage>
</organism>
<dbReference type="GO" id="GO:0005975">
    <property type="term" value="P:carbohydrate metabolic process"/>
    <property type="evidence" value="ECO:0007669"/>
    <property type="project" value="InterPro"/>
</dbReference>
<sequence length="556" mass="63789">MIYYYSPDAEMYVYCGLDPLPEDIVLDKFEYWSHKQVRIKSRDNPLSYIHQTMSEDANDLINRNKDQQPIKEQNNANNGNQNTSNKSRRNNEKKIGFIIEKVVEWRRLYNGIKQPDGDTKKLSLDEAAKEVDMKQVLIAILIINLAFTLDNGVGMTPAMGWGSYGSFGCDVNQENIQQIADKIVSLGLKELGYEYVILESCWQGGRQINDAQLYADQDKFPDGMRALVDYVHEKGLKFGISSNAGTKSCDGYTGSLGYELIDAQTFANWGVDYLEYTNCNNQGIKSEQLYQAMSQALNSTNKGIYYTAVVDNQYFLYIFFQNNFYIYKMNFIIREQVEEWQPQCTNSWNNQPQFQGDWTKLQELIEQSANTYEYAQNGAWNFPGKLYIDGGILSNKQQQLQFAFWALLKSPLILNNNIMKLSLNGKKIITNSEVIAVNQDPLGYQGVKLQQGDNDSYQIWGVPQDGESCVIIVWNTSNERQEIDVNFSQINQQFDKYSYPSSLGKNVQVRELLLQKDLSDQETDFSVTLDAQNMSMLKLTPISNQDQKVEQIRILE</sequence>
<dbReference type="SUPFAM" id="SSF51011">
    <property type="entry name" value="Glycosyl hydrolase domain"/>
    <property type="match status" value="1"/>
</dbReference>
<feature type="region of interest" description="Disordered" evidence="8">
    <location>
        <begin position="68"/>
        <end position="90"/>
    </location>
</feature>
<dbReference type="Proteomes" id="UP000054937">
    <property type="component" value="Unassembled WGS sequence"/>
</dbReference>
<dbReference type="PANTHER" id="PTHR11452:SF75">
    <property type="entry name" value="ALPHA-GALACTOSIDASE MEL1"/>
    <property type="match status" value="1"/>
</dbReference>
<evidence type="ECO:0000256" key="1">
    <source>
        <dbReference type="ARBA" id="ARBA00001255"/>
    </source>
</evidence>
<evidence type="ECO:0000256" key="6">
    <source>
        <dbReference type="ARBA" id="ARBA00023295"/>
    </source>
</evidence>
<keyword evidence="4" id="KW-0732">Signal</keyword>
<reference evidence="10 11" key="1">
    <citation type="journal article" date="2015" name="Sci. Rep.">
        <title>Genome of the facultative scuticociliatosis pathogen Pseudocohnilembus persalinus provides insight into its virulence through horizontal gene transfer.</title>
        <authorList>
            <person name="Xiong J."/>
            <person name="Wang G."/>
            <person name="Cheng J."/>
            <person name="Tian M."/>
            <person name="Pan X."/>
            <person name="Warren A."/>
            <person name="Jiang C."/>
            <person name="Yuan D."/>
            <person name="Miao W."/>
        </authorList>
    </citation>
    <scope>NUCLEOTIDE SEQUENCE [LARGE SCALE GENOMIC DNA]</scope>
    <source>
        <strain evidence="10">36N120E</strain>
    </source>
</reference>
<dbReference type="AlphaFoldDB" id="A0A0V0QJ69"/>
<protein>
    <recommendedName>
        <fullName evidence="3 7">Alpha-galactosidase</fullName>
        <ecNumber evidence="3 7">3.2.1.22</ecNumber>
    </recommendedName>
    <alternativeName>
        <fullName evidence="7">Melibiase</fullName>
    </alternativeName>
</protein>
<dbReference type="InterPro" id="IPR002241">
    <property type="entry name" value="Glyco_hydro_27"/>
</dbReference>
<evidence type="ECO:0000313" key="11">
    <source>
        <dbReference type="Proteomes" id="UP000054937"/>
    </source>
</evidence>
<evidence type="ECO:0000256" key="7">
    <source>
        <dbReference type="RuleBase" id="RU361168"/>
    </source>
</evidence>